<proteinExistence type="predicted"/>
<keyword evidence="3" id="KW-1185">Reference proteome</keyword>
<feature type="region of interest" description="Disordered" evidence="1">
    <location>
        <begin position="64"/>
        <end position="105"/>
    </location>
</feature>
<dbReference type="EMBL" id="JBHRSV010000002">
    <property type="protein sequence ID" value="MFC2925377.1"/>
    <property type="molecule type" value="Genomic_DNA"/>
</dbReference>
<sequence length="246" mass="26455">MNRAGYTLAELLIALVLAALAIGIVTTGVQQSLAFERRIEAVRQDREGVTAALAALRSRLETAVPATAPTTTQQDTANRRIPRQQAQPMANAEIDSDRPAAPQSEDAAPVLFQGSASSLVFLAADPGYPARPGLYEYRLVVEPAGDETEPAVALTLSRRALPDLAAFGDGGEAQSWTLMTLAEPVTLSYASEAGRWQTDWRDQQDLPIRVRMEFGETSGQPPFIVALPALPEETEAEQRADGEVTQ</sequence>
<dbReference type="Pfam" id="PF07963">
    <property type="entry name" value="N_methyl"/>
    <property type="match status" value="1"/>
</dbReference>
<dbReference type="RefSeq" id="WP_343164998.1">
    <property type="nucleotide sequence ID" value="NZ_JBHRSV010000002.1"/>
</dbReference>
<evidence type="ECO:0000313" key="2">
    <source>
        <dbReference type="EMBL" id="MFC2925377.1"/>
    </source>
</evidence>
<accession>A0ABV6ZVA6</accession>
<organism evidence="2 3">
    <name type="scientific">Hyphobacterium vulgare</name>
    <dbReference type="NCBI Taxonomy" id="1736751"/>
    <lineage>
        <taxon>Bacteria</taxon>
        <taxon>Pseudomonadati</taxon>
        <taxon>Pseudomonadota</taxon>
        <taxon>Alphaproteobacteria</taxon>
        <taxon>Maricaulales</taxon>
        <taxon>Maricaulaceae</taxon>
        <taxon>Hyphobacterium</taxon>
    </lineage>
</organism>
<reference evidence="3" key="1">
    <citation type="journal article" date="2019" name="Int. J. Syst. Evol. Microbiol.">
        <title>The Global Catalogue of Microorganisms (GCM) 10K type strain sequencing project: providing services to taxonomists for standard genome sequencing and annotation.</title>
        <authorList>
            <consortium name="The Broad Institute Genomics Platform"/>
            <consortium name="The Broad Institute Genome Sequencing Center for Infectious Disease"/>
            <person name="Wu L."/>
            <person name="Ma J."/>
        </authorList>
    </citation>
    <scope>NUCLEOTIDE SEQUENCE [LARGE SCALE GENOMIC DNA]</scope>
    <source>
        <strain evidence="3">KCTC 52487</strain>
    </source>
</reference>
<protein>
    <submittedName>
        <fullName evidence="2">Prepilin-type N-terminal cleavage/methylation domain-containing protein</fullName>
    </submittedName>
</protein>
<name>A0ABV6ZVA6_9PROT</name>
<feature type="compositionally biased region" description="Low complexity" evidence="1">
    <location>
        <begin position="64"/>
        <end position="76"/>
    </location>
</feature>
<evidence type="ECO:0000256" key="1">
    <source>
        <dbReference type="SAM" id="MobiDB-lite"/>
    </source>
</evidence>
<dbReference type="Proteomes" id="UP001595379">
    <property type="component" value="Unassembled WGS sequence"/>
</dbReference>
<dbReference type="InterPro" id="IPR012902">
    <property type="entry name" value="N_methyl_site"/>
</dbReference>
<dbReference type="NCBIfam" id="TIGR02532">
    <property type="entry name" value="IV_pilin_GFxxxE"/>
    <property type="match status" value="1"/>
</dbReference>
<comment type="caution">
    <text evidence="2">The sequence shown here is derived from an EMBL/GenBank/DDBJ whole genome shotgun (WGS) entry which is preliminary data.</text>
</comment>
<evidence type="ECO:0000313" key="3">
    <source>
        <dbReference type="Proteomes" id="UP001595379"/>
    </source>
</evidence>
<gene>
    <name evidence="2" type="ORF">ACFOOR_04585</name>
</gene>